<dbReference type="GO" id="GO:0012505">
    <property type="term" value="C:endomembrane system"/>
    <property type="evidence" value="ECO:0007669"/>
    <property type="project" value="UniProtKB-SubCell"/>
</dbReference>
<comment type="similarity">
    <text evidence="1 13 14">Belongs to the ATPase B chain family.</text>
</comment>
<protein>
    <recommendedName>
        <fullName evidence="13">ATP synthase subunit b</fullName>
    </recommendedName>
    <alternativeName>
        <fullName evidence="13">ATP synthase F(0) sector subunit b</fullName>
    </alternativeName>
    <alternativeName>
        <fullName evidence="13">ATPase subunit I</fullName>
    </alternativeName>
    <alternativeName>
        <fullName evidence="13">F-type ATPase subunit b</fullName>
        <shortName evidence="13">F-ATPase subunit b</shortName>
    </alternativeName>
</protein>
<keyword evidence="2 13" id="KW-0813">Transport</keyword>
<dbReference type="GO" id="GO:0046933">
    <property type="term" value="F:proton-transporting ATP synthase activity, rotational mechanism"/>
    <property type="evidence" value="ECO:0007669"/>
    <property type="project" value="UniProtKB-UniRule"/>
</dbReference>
<accession>A0A7C4MNM5</accession>
<reference evidence="16" key="1">
    <citation type="journal article" date="2020" name="mSystems">
        <title>Genome- and Community-Level Interaction Insights into Carbon Utilization and Element Cycling Functions of Hydrothermarchaeota in Hydrothermal Sediment.</title>
        <authorList>
            <person name="Zhou Z."/>
            <person name="Liu Y."/>
            <person name="Xu W."/>
            <person name="Pan J."/>
            <person name="Luo Z.H."/>
            <person name="Li M."/>
        </authorList>
    </citation>
    <scope>NUCLEOTIDE SEQUENCE [LARGE SCALE GENOMIC DNA]</scope>
    <source>
        <strain evidence="16">SpSt-477</strain>
    </source>
</reference>
<proteinExistence type="inferred from homology"/>
<keyword evidence="7 13" id="KW-0406">Ion transport</keyword>
<keyword evidence="3 13" id="KW-0138">CF(0)</keyword>
<evidence type="ECO:0000313" key="16">
    <source>
        <dbReference type="EMBL" id="HGU31285.1"/>
    </source>
</evidence>
<evidence type="ECO:0000256" key="15">
    <source>
        <dbReference type="SAM" id="Coils"/>
    </source>
</evidence>
<keyword evidence="5 13" id="KW-0375">Hydrogen ion transport</keyword>
<evidence type="ECO:0000256" key="4">
    <source>
        <dbReference type="ARBA" id="ARBA00022692"/>
    </source>
</evidence>
<dbReference type="InterPro" id="IPR050059">
    <property type="entry name" value="ATP_synthase_B_chain"/>
</dbReference>
<comment type="subcellular location">
    <subcellularLocation>
        <location evidence="13">Cell membrane</location>
        <topology evidence="13">Single-pass membrane protein</topology>
    </subcellularLocation>
    <subcellularLocation>
        <location evidence="12">Endomembrane system</location>
        <topology evidence="12">Single-pass membrane protein</topology>
    </subcellularLocation>
</comment>
<keyword evidence="4 13" id="KW-0812">Transmembrane</keyword>
<keyword evidence="8 13" id="KW-0472">Membrane</keyword>
<evidence type="ECO:0000256" key="13">
    <source>
        <dbReference type="HAMAP-Rule" id="MF_01398"/>
    </source>
</evidence>
<dbReference type="GO" id="GO:0046961">
    <property type="term" value="F:proton-transporting ATPase activity, rotational mechanism"/>
    <property type="evidence" value="ECO:0007669"/>
    <property type="project" value="TreeGrafter"/>
</dbReference>
<dbReference type="HAMAP" id="MF_01398">
    <property type="entry name" value="ATP_synth_b_bprime"/>
    <property type="match status" value="1"/>
</dbReference>
<keyword evidence="6 13" id="KW-1133">Transmembrane helix</keyword>
<dbReference type="EMBL" id="DSUH01000011">
    <property type="protein sequence ID" value="HGU31285.1"/>
    <property type="molecule type" value="Genomic_DNA"/>
</dbReference>
<evidence type="ECO:0000256" key="7">
    <source>
        <dbReference type="ARBA" id="ARBA00023065"/>
    </source>
</evidence>
<evidence type="ECO:0000256" key="1">
    <source>
        <dbReference type="ARBA" id="ARBA00005513"/>
    </source>
</evidence>
<evidence type="ECO:0000256" key="8">
    <source>
        <dbReference type="ARBA" id="ARBA00023136"/>
    </source>
</evidence>
<feature type="coiled-coil region" evidence="15">
    <location>
        <begin position="64"/>
        <end position="112"/>
    </location>
</feature>
<evidence type="ECO:0000256" key="2">
    <source>
        <dbReference type="ARBA" id="ARBA00022448"/>
    </source>
</evidence>
<dbReference type="Pfam" id="PF00430">
    <property type="entry name" value="ATP-synt_B"/>
    <property type="match status" value="1"/>
</dbReference>
<keyword evidence="15" id="KW-0175">Coiled coil</keyword>
<keyword evidence="13" id="KW-1003">Cell membrane</keyword>
<evidence type="ECO:0000256" key="9">
    <source>
        <dbReference type="ARBA" id="ARBA00023310"/>
    </source>
</evidence>
<evidence type="ECO:0000256" key="6">
    <source>
        <dbReference type="ARBA" id="ARBA00022989"/>
    </source>
</evidence>
<organism evidence="16">
    <name type="scientific">Desulfatirhabdium butyrativorans</name>
    <dbReference type="NCBI Taxonomy" id="340467"/>
    <lineage>
        <taxon>Bacteria</taxon>
        <taxon>Pseudomonadati</taxon>
        <taxon>Thermodesulfobacteriota</taxon>
        <taxon>Desulfobacteria</taxon>
        <taxon>Desulfobacterales</taxon>
        <taxon>Desulfatirhabdiaceae</taxon>
        <taxon>Desulfatirhabdium</taxon>
    </lineage>
</organism>
<dbReference type="AlphaFoldDB" id="A0A7C4MNM5"/>
<keyword evidence="9 13" id="KW-0066">ATP synthesis</keyword>
<evidence type="ECO:0000256" key="5">
    <source>
        <dbReference type="ARBA" id="ARBA00022781"/>
    </source>
</evidence>
<evidence type="ECO:0000256" key="14">
    <source>
        <dbReference type="RuleBase" id="RU003848"/>
    </source>
</evidence>
<comment type="caution">
    <text evidence="16">The sequence shown here is derived from an EMBL/GenBank/DDBJ whole genome shotgun (WGS) entry which is preliminary data.</text>
</comment>
<evidence type="ECO:0000256" key="3">
    <source>
        <dbReference type="ARBA" id="ARBA00022547"/>
    </source>
</evidence>
<evidence type="ECO:0000256" key="12">
    <source>
        <dbReference type="ARBA" id="ARBA00037847"/>
    </source>
</evidence>
<gene>
    <name evidence="13" type="primary">atpF</name>
    <name evidence="16" type="ORF">ENS29_00340</name>
</gene>
<evidence type="ECO:0000256" key="10">
    <source>
        <dbReference type="ARBA" id="ARBA00025198"/>
    </source>
</evidence>
<evidence type="ECO:0000256" key="11">
    <source>
        <dbReference type="ARBA" id="ARBA00025614"/>
    </source>
</evidence>
<dbReference type="CDD" id="cd06503">
    <property type="entry name" value="ATP-synt_Fo_b"/>
    <property type="match status" value="1"/>
</dbReference>
<dbReference type="PANTHER" id="PTHR33445:SF1">
    <property type="entry name" value="ATP SYNTHASE SUBUNIT B"/>
    <property type="match status" value="1"/>
</dbReference>
<comment type="function">
    <text evidence="10 13">F(1)F(0) ATP synthase produces ATP from ADP in the presence of a proton or sodium gradient. F-type ATPases consist of two structural domains, F(1) containing the extramembraneous catalytic core and F(0) containing the membrane proton channel, linked together by a central stalk and a peripheral stalk. During catalysis, ATP synthesis in the catalytic domain of F(1) is coupled via a rotary mechanism of the central stalk subunits to proton translocation.</text>
</comment>
<dbReference type="InterPro" id="IPR002146">
    <property type="entry name" value="ATP_synth_b/b'su_bac/chlpt"/>
</dbReference>
<name>A0A7C4MNM5_9BACT</name>
<dbReference type="GO" id="GO:0045259">
    <property type="term" value="C:proton-transporting ATP synthase complex"/>
    <property type="evidence" value="ECO:0007669"/>
    <property type="project" value="UniProtKB-KW"/>
</dbReference>
<feature type="transmembrane region" description="Helical" evidence="13">
    <location>
        <begin position="43"/>
        <end position="60"/>
    </location>
</feature>
<dbReference type="PANTHER" id="PTHR33445">
    <property type="entry name" value="ATP SYNTHASE SUBUNIT B', CHLOROPLASTIC"/>
    <property type="match status" value="1"/>
</dbReference>
<comment type="subunit">
    <text evidence="13">F-type ATPases have 2 components, F(1) - the catalytic core - and F(0) - the membrane proton channel. F(1) has five subunits: alpha(3), beta(3), gamma(1), delta(1), epsilon(1). F(0) has three main subunits: a(1), b(2) and c(10-14). The alpha and beta chains form an alternating ring which encloses part of the gamma chain. F(1) is attached to F(0) by a central stalk formed by the gamma and epsilon chains, while a peripheral stalk is formed by the delta and b chains.</text>
</comment>
<comment type="function">
    <text evidence="11">Component of the F(0) channel, it forms part of the peripheral stalk, linking F(1) to F(0). The b'-subunit is a diverged and duplicated form of b found in plants and photosynthetic bacteria.</text>
</comment>
<sequence length="192" mass="22484">MNRSVCWRVIKIGALFQAVLNDAVLWAAESQGSNWRDMYDPIMKWVNFAILLFVIVKYAGPPLLNFLRAQGRDIEREMTRIEKQKAEMLYHLKQVQKQLNQSDIRMTEIRQRIIDEGQRRKAAIIREAEEESRRLIESAGKKAEAHLLEAKRKLQEELIDLAADRALQTLPKVVRAEDRERMITSYLDQIHS</sequence>
<dbReference type="GO" id="GO:0005886">
    <property type="term" value="C:plasma membrane"/>
    <property type="evidence" value="ECO:0007669"/>
    <property type="project" value="UniProtKB-SubCell"/>
</dbReference>